<feature type="domain" description="DUF7947" evidence="2">
    <location>
        <begin position="206"/>
        <end position="283"/>
    </location>
</feature>
<name>A0A7W8HXS5_9CAUL</name>
<reference evidence="3 4" key="1">
    <citation type="submission" date="2020-08" db="EMBL/GenBank/DDBJ databases">
        <title>Genomic Encyclopedia of Type Strains, Phase IV (KMG-IV): sequencing the most valuable type-strain genomes for metagenomic binning, comparative biology and taxonomic classification.</title>
        <authorList>
            <person name="Goeker M."/>
        </authorList>
    </citation>
    <scope>NUCLEOTIDE SEQUENCE [LARGE SCALE GENOMIC DNA]</scope>
    <source>
        <strain evidence="3 4">DSM 25335</strain>
    </source>
</reference>
<protein>
    <submittedName>
        <fullName evidence="3">Uncharacterized protein</fullName>
    </submittedName>
</protein>
<evidence type="ECO:0000313" key="3">
    <source>
        <dbReference type="EMBL" id="MBB5291847.1"/>
    </source>
</evidence>
<accession>A0A7W8HXS5</accession>
<dbReference type="Pfam" id="PF25679">
    <property type="entry name" value="DUF7947"/>
    <property type="match status" value="1"/>
</dbReference>
<feature type="domain" description="DUF7946" evidence="1">
    <location>
        <begin position="6"/>
        <end position="197"/>
    </location>
</feature>
<dbReference type="InterPro" id="IPR057706">
    <property type="entry name" value="DUF7946"/>
</dbReference>
<dbReference type="Proteomes" id="UP000566663">
    <property type="component" value="Unassembled WGS sequence"/>
</dbReference>
<sequence length="288" mass="31737">MTEPLFRLTYDGGDADHHVIDMRLLGASLQGADKIISDGLILLVHSRPPRRGERAPVIAKVREPAPGSYDLIGALQDYAWLLPLGLPVAQQVVGTHISEWLAAVKAYFSGRPDLAEAAMQALVDLNRDHLAARDAAEARMHEERMGYLDAIRQTLAQQQKPLEQFVAPVGRSVTSATFAPAGARSVSVNLEDADAIRASGEVSWTDLQEVQLKTDGFRFHTSGLSIENPERDGYLMAKVSDPRFEQQENAYTAAAQRRAEIVVLARKGYRGDELVKIDIVDFRRELGL</sequence>
<evidence type="ECO:0000259" key="2">
    <source>
        <dbReference type="Pfam" id="PF25679"/>
    </source>
</evidence>
<comment type="caution">
    <text evidence="3">The sequence shown here is derived from an EMBL/GenBank/DDBJ whole genome shotgun (WGS) entry which is preliminary data.</text>
</comment>
<dbReference type="InterPro" id="IPR057707">
    <property type="entry name" value="DUF7947"/>
</dbReference>
<evidence type="ECO:0000259" key="1">
    <source>
        <dbReference type="Pfam" id="PF25678"/>
    </source>
</evidence>
<dbReference type="RefSeq" id="WP_183253638.1">
    <property type="nucleotide sequence ID" value="NZ_BAAAFF010000005.1"/>
</dbReference>
<evidence type="ECO:0000313" key="4">
    <source>
        <dbReference type="Proteomes" id="UP000566663"/>
    </source>
</evidence>
<dbReference type="Pfam" id="PF25678">
    <property type="entry name" value="DUF7946"/>
    <property type="match status" value="1"/>
</dbReference>
<keyword evidence="4" id="KW-1185">Reference proteome</keyword>
<dbReference type="EMBL" id="JACHFZ010000002">
    <property type="protein sequence ID" value="MBB5291847.1"/>
    <property type="molecule type" value="Genomic_DNA"/>
</dbReference>
<proteinExistence type="predicted"/>
<dbReference type="AlphaFoldDB" id="A0A7W8HXS5"/>
<gene>
    <name evidence="3" type="ORF">HNQ67_001361</name>
</gene>
<organism evidence="3 4">
    <name type="scientific">Brevundimonas basaltis</name>
    <dbReference type="NCBI Taxonomy" id="472166"/>
    <lineage>
        <taxon>Bacteria</taxon>
        <taxon>Pseudomonadati</taxon>
        <taxon>Pseudomonadota</taxon>
        <taxon>Alphaproteobacteria</taxon>
        <taxon>Caulobacterales</taxon>
        <taxon>Caulobacteraceae</taxon>
        <taxon>Brevundimonas</taxon>
    </lineage>
</organism>